<evidence type="ECO:0000259" key="1">
    <source>
        <dbReference type="Pfam" id="PF26355"/>
    </source>
</evidence>
<dbReference type="Pfam" id="PF26355">
    <property type="entry name" value="HTH_VMAP-M9"/>
    <property type="match status" value="1"/>
</dbReference>
<dbReference type="OrthoDB" id="459677at2"/>
<name>A0A2G4F2E2_9CYAN</name>
<gene>
    <name evidence="2" type="ORF">CP500_009855</name>
</gene>
<comment type="caution">
    <text evidence="2">The sequence shown here is derived from an EMBL/GenBank/DDBJ whole genome shotgun (WGS) entry which is preliminary data.</text>
</comment>
<dbReference type="InterPro" id="IPR058651">
    <property type="entry name" value="HTH_VMAP-M9"/>
</dbReference>
<dbReference type="AlphaFoldDB" id="A0A2G4F2E2"/>
<evidence type="ECO:0000313" key="3">
    <source>
        <dbReference type="Proteomes" id="UP000226442"/>
    </source>
</evidence>
<keyword evidence="3" id="KW-1185">Reference proteome</keyword>
<dbReference type="Proteomes" id="UP000226442">
    <property type="component" value="Unassembled WGS sequence"/>
</dbReference>
<evidence type="ECO:0000313" key="2">
    <source>
        <dbReference type="EMBL" id="PHX55637.1"/>
    </source>
</evidence>
<organism evidence="2 3">
    <name type="scientific">Tychonema bourrellyi FEM_GT703</name>
    <dbReference type="NCBI Taxonomy" id="2040638"/>
    <lineage>
        <taxon>Bacteria</taxon>
        <taxon>Bacillati</taxon>
        <taxon>Cyanobacteriota</taxon>
        <taxon>Cyanophyceae</taxon>
        <taxon>Oscillatoriophycideae</taxon>
        <taxon>Oscillatoriales</taxon>
        <taxon>Microcoleaceae</taxon>
        <taxon>Tychonema</taxon>
    </lineage>
</organism>
<feature type="domain" description="vWA-MoxR associated protein N-terminal HTH" evidence="1">
    <location>
        <begin position="1"/>
        <end position="84"/>
    </location>
</feature>
<protein>
    <recommendedName>
        <fullName evidence="1">vWA-MoxR associated protein N-terminal HTH domain-containing protein</fullName>
    </recommendedName>
</protein>
<reference evidence="2" key="1">
    <citation type="submission" date="2017-10" db="EMBL/GenBank/DDBJ databases">
        <title>Draft genome sequence of the planktic cyanobacteria Tychonema bourrellyi isolated from alpine lentic freshwater.</title>
        <authorList>
            <person name="Tett A."/>
            <person name="Armanini F."/>
            <person name="Asnicar F."/>
            <person name="Boscaini A."/>
            <person name="Pasolli E."/>
            <person name="Zolfo M."/>
            <person name="Donati C."/>
            <person name="Salmaso N."/>
            <person name="Segata N."/>
        </authorList>
    </citation>
    <scope>NUCLEOTIDE SEQUENCE</scope>
    <source>
        <strain evidence="2">FEM_GT703</strain>
    </source>
</reference>
<accession>A0A2G4F2E2</accession>
<proteinExistence type="predicted"/>
<dbReference type="EMBL" id="NXIB02000046">
    <property type="protein sequence ID" value="PHX55637.1"/>
    <property type="molecule type" value="Genomic_DNA"/>
</dbReference>
<sequence length="164" mass="18463">MDTHQVLEFVDKVVCAKTGKRLNDLQRGIIEGTLKQQKYSEIADTYRLTQGHVKDVGYELLQMLSNAFDEPVDKGNLKSVLARQDNLNISFGNSNIIGYINVCSDRPTAIPDQNQPKTPDFQQAKDEAKIETIGKLRQFGLSDEQIAEVLRLTLEEVQQVDKAL</sequence>